<dbReference type="InterPro" id="IPR013785">
    <property type="entry name" value="Aldolase_TIM"/>
</dbReference>
<name>A0ABQ6HQF1_9MICO</name>
<evidence type="ECO:0000256" key="6">
    <source>
        <dbReference type="HAMAP-Rule" id="MF_00114"/>
    </source>
</evidence>
<evidence type="ECO:0000313" key="8">
    <source>
        <dbReference type="Proteomes" id="UP001157109"/>
    </source>
</evidence>
<evidence type="ECO:0000256" key="2">
    <source>
        <dbReference type="ARBA" id="ARBA00022490"/>
    </source>
</evidence>
<dbReference type="SUPFAM" id="SSF51569">
    <property type="entry name" value="Aldolase"/>
    <property type="match status" value="1"/>
</dbReference>
<proteinExistence type="inferred from homology"/>
<dbReference type="CDD" id="cd00959">
    <property type="entry name" value="DeoC"/>
    <property type="match status" value="1"/>
</dbReference>
<evidence type="ECO:0000256" key="5">
    <source>
        <dbReference type="ARBA" id="ARBA00048791"/>
    </source>
</evidence>
<accession>A0ABQ6HQF1</accession>
<evidence type="ECO:0000256" key="4">
    <source>
        <dbReference type="ARBA" id="ARBA00023270"/>
    </source>
</evidence>
<feature type="active site" description="Proton donor/acceptor" evidence="6">
    <location>
        <position position="93"/>
    </location>
</feature>
<dbReference type="EC" id="4.1.2.4" evidence="6"/>
<evidence type="ECO:0000256" key="3">
    <source>
        <dbReference type="ARBA" id="ARBA00023239"/>
    </source>
</evidence>
<evidence type="ECO:0000256" key="1">
    <source>
        <dbReference type="ARBA" id="ARBA00010936"/>
    </source>
</evidence>
<comment type="pathway">
    <text evidence="6">Carbohydrate degradation; 2-deoxy-D-ribose 1-phosphate degradation; D-glyceraldehyde 3-phosphate and acetaldehyde from 2-deoxy-alpha-D-ribose 1-phosphate: step 2/2.</text>
</comment>
<comment type="catalytic activity">
    <reaction evidence="5 6">
        <text>2-deoxy-D-ribose 5-phosphate = D-glyceraldehyde 3-phosphate + acetaldehyde</text>
        <dbReference type="Rhea" id="RHEA:12821"/>
        <dbReference type="ChEBI" id="CHEBI:15343"/>
        <dbReference type="ChEBI" id="CHEBI:59776"/>
        <dbReference type="ChEBI" id="CHEBI:62877"/>
        <dbReference type="EC" id="4.1.2.4"/>
    </reaction>
</comment>
<evidence type="ECO:0000313" key="7">
    <source>
        <dbReference type="EMBL" id="GMA20694.1"/>
    </source>
</evidence>
<dbReference type="EMBL" id="BSUJ01000001">
    <property type="protein sequence ID" value="GMA20694.1"/>
    <property type="molecule type" value="Genomic_DNA"/>
</dbReference>
<dbReference type="PANTHER" id="PTHR10889:SF1">
    <property type="entry name" value="DEOXYRIBOSE-PHOSPHATE ALDOLASE"/>
    <property type="match status" value="1"/>
</dbReference>
<keyword evidence="4 6" id="KW-0704">Schiff base</keyword>
<feature type="active site" description="Schiff-base intermediate with acetaldehyde" evidence="6">
    <location>
        <position position="155"/>
    </location>
</feature>
<dbReference type="SMART" id="SM01133">
    <property type="entry name" value="DeoC"/>
    <property type="match status" value="1"/>
</dbReference>
<dbReference type="PIRSF" id="PIRSF001357">
    <property type="entry name" value="DeoC"/>
    <property type="match status" value="1"/>
</dbReference>
<dbReference type="InterPro" id="IPR011343">
    <property type="entry name" value="DeoC"/>
</dbReference>
<protein>
    <recommendedName>
        <fullName evidence="6">Deoxyribose-phosphate aldolase</fullName>
        <shortName evidence="6">DERA</shortName>
        <ecNumber evidence="6">4.1.2.4</ecNumber>
    </recommendedName>
    <alternativeName>
        <fullName evidence="6">2-deoxy-D-ribose 5-phosphate aldolase</fullName>
    </alternativeName>
    <alternativeName>
        <fullName evidence="6">Phosphodeoxyriboaldolase</fullName>
        <shortName evidence="6">Deoxyriboaldolase</shortName>
    </alternativeName>
</protein>
<dbReference type="HAMAP" id="MF_00114">
    <property type="entry name" value="DeoC_type1"/>
    <property type="match status" value="1"/>
</dbReference>
<reference evidence="8" key="1">
    <citation type="journal article" date="2019" name="Int. J. Syst. Evol. Microbiol.">
        <title>The Global Catalogue of Microorganisms (GCM) 10K type strain sequencing project: providing services to taxonomists for standard genome sequencing and annotation.</title>
        <authorList>
            <consortium name="The Broad Institute Genomics Platform"/>
            <consortium name="The Broad Institute Genome Sequencing Center for Infectious Disease"/>
            <person name="Wu L."/>
            <person name="Ma J."/>
        </authorList>
    </citation>
    <scope>NUCLEOTIDE SEQUENCE [LARGE SCALE GENOMIC DNA]</scope>
    <source>
        <strain evidence="8">NBRC 105830</strain>
    </source>
</reference>
<dbReference type="Gene3D" id="3.20.20.70">
    <property type="entry name" value="Aldolase class I"/>
    <property type="match status" value="1"/>
</dbReference>
<organism evidence="7 8">
    <name type="scientific">Arsenicicoccus piscis</name>
    <dbReference type="NCBI Taxonomy" id="673954"/>
    <lineage>
        <taxon>Bacteria</taxon>
        <taxon>Bacillati</taxon>
        <taxon>Actinomycetota</taxon>
        <taxon>Actinomycetes</taxon>
        <taxon>Micrococcales</taxon>
        <taxon>Intrasporangiaceae</taxon>
        <taxon>Arsenicicoccus</taxon>
    </lineage>
</organism>
<comment type="function">
    <text evidence="6">Catalyzes a reversible aldol reaction between acetaldehyde and D-glyceraldehyde 3-phosphate to generate 2-deoxy-D-ribose 5-phosphate.</text>
</comment>
<dbReference type="Pfam" id="PF01791">
    <property type="entry name" value="DeoC"/>
    <property type="match status" value="1"/>
</dbReference>
<comment type="similarity">
    <text evidence="1 6">Belongs to the DeoC/FbaB aldolase family. DeoC type 1 subfamily.</text>
</comment>
<dbReference type="Proteomes" id="UP001157109">
    <property type="component" value="Unassembled WGS sequence"/>
</dbReference>
<dbReference type="RefSeq" id="WP_241444028.1">
    <property type="nucleotide sequence ID" value="NZ_BSUJ01000001.1"/>
</dbReference>
<dbReference type="InterPro" id="IPR028581">
    <property type="entry name" value="DeoC_typeI"/>
</dbReference>
<feature type="active site" description="Proton donor/acceptor" evidence="6">
    <location>
        <position position="185"/>
    </location>
</feature>
<dbReference type="InterPro" id="IPR002915">
    <property type="entry name" value="DeoC/FbaB/LacD_aldolase"/>
</dbReference>
<dbReference type="NCBIfam" id="TIGR00126">
    <property type="entry name" value="deoC"/>
    <property type="match status" value="1"/>
</dbReference>
<keyword evidence="3 6" id="KW-0456">Lyase</keyword>
<keyword evidence="2 6" id="KW-0963">Cytoplasm</keyword>
<keyword evidence="8" id="KW-1185">Reference proteome</keyword>
<gene>
    <name evidence="6 7" type="primary">deoC</name>
    <name evidence="7" type="ORF">GCM10025862_27150</name>
</gene>
<comment type="subcellular location">
    <subcellularLocation>
        <location evidence="6">Cytoplasm</location>
    </subcellularLocation>
</comment>
<sequence length="219" mass="22079">MAPSPTSLTRAQVAAMVDHTLLKPEATPADVAALVAEGERLGVYSVCVSPSMLPVQTSLLVATVCGFPSGKHTPAVKAAEAAESVNLGADEVDMVIDVGSAVAGDFDHVRAEIEAVRETTRDVVLKVIIESAALSDDAIVAACEAAMAAGADFVKTSTGFHPAGGASVEAVRLMRQTVGDRLGVKASGGIRTTEAALAMIDAGANRLGLSGTAAVLDGL</sequence>
<dbReference type="PANTHER" id="PTHR10889">
    <property type="entry name" value="DEOXYRIBOSE-PHOSPHATE ALDOLASE"/>
    <property type="match status" value="1"/>
</dbReference>
<comment type="caution">
    <text evidence="7">The sequence shown here is derived from an EMBL/GenBank/DDBJ whole genome shotgun (WGS) entry which is preliminary data.</text>
</comment>